<dbReference type="Gene3D" id="3.40.50.720">
    <property type="entry name" value="NAD(P)-binding Rossmann-like Domain"/>
    <property type="match status" value="1"/>
</dbReference>
<name>A0A2Z5G297_9BACT</name>
<dbReference type="InterPro" id="IPR036291">
    <property type="entry name" value="NAD(P)-bd_dom_sf"/>
</dbReference>
<dbReference type="PANTHER" id="PTHR42760:SF5">
    <property type="entry name" value="2-DEHYDRO-3-DEOXY-D-GLUCONATE 5-DEHYDROGENASE"/>
    <property type="match status" value="1"/>
</dbReference>
<protein>
    <submittedName>
        <fullName evidence="3">5-keto-D-gluconate 5-reductase</fullName>
    </submittedName>
</protein>
<dbReference type="Pfam" id="PF13561">
    <property type="entry name" value="adh_short_C2"/>
    <property type="match status" value="1"/>
</dbReference>
<dbReference type="InterPro" id="IPR020904">
    <property type="entry name" value="Sc_DH/Rdtase_CS"/>
</dbReference>
<reference evidence="3 4" key="1">
    <citation type="journal article" date="2018" name="Front. Microbiol.">
        <title>Hydrolytic Capabilities as a Key to Environmental Success: Chitinolytic and Cellulolytic Acidobacteria From Acidic Sub-arctic Soils and Boreal Peatlands.</title>
        <authorList>
            <person name="Belova S.E."/>
            <person name="Ravin N.V."/>
            <person name="Pankratov T.A."/>
            <person name="Rakitin A.L."/>
            <person name="Ivanova A.A."/>
            <person name="Beletsky A.V."/>
            <person name="Mardanov A.V."/>
            <person name="Sinninghe Damste J.S."/>
            <person name="Dedysh S.N."/>
        </authorList>
    </citation>
    <scope>NUCLEOTIDE SEQUENCE [LARGE SCALE GENOMIC DNA]</scope>
    <source>
        <strain evidence="3 4">SBC82</strain>
    </source>
</reference>
<keyword evidence="4" id="KW-1185">Reference proteome</keyword>
<sequence length="254" mass="27420">MNPFRIDGKLAMVTGASRGIGLGAAEALARSGARLMLVGRNEEELERSAEALRVHTEAVHVLPFDLMQSDAIRPWMEKRFDELGTPDILVNSAGMQRRGPAVDLSLQDFNDVMTLNATAIFEVSRTFARRRKALGGGGKVINIASLMTAAARPGTSPYTASKGAVGQLTKVLAIEWAKDHIFVNAIAPGYIDTDLNKSLIADPAFDSWVKGRCPLGRWGTPMDIAWPIVFLASSASDFITGQVIYVDGGWLATF</sequence>
<dbReference type="AlphaFoldDB" id="A0A2Z5G297"/>
<evidence type="ECO:0000256" key="1">
    <source>
        <dbReference type="ARBA" id="ARBA00006484"/>
    </source>
</evidence>
<dbReference type="PANTHER" id="PTHR42760">
    <property type="entry name" value="SHORT-CHAIN DEHYDROGENASES/REDUCTASES FAMILY MEMBER"/>
    <property type="match status" value="1"/>
</dbReference>
<evidence type="ECO:0000256" key="2">
    <source>
        <dbReference type="ARBA" id="ARBA00023002"/>
    </source>
</evidence>
<organism evidence="3 4">
    <name type="scientific">Acidisarcina polymorpha</name>
    <dbReference type="NCBI Taxonomy" id="2211140"/>
    <lineage>
        <taxon>Bacteria</taxon>
        <taxon>Pseudomonadati</taxon>
        <taxon>Acidobacteriota</taxon>
        <taxon>Terriglobia</taxon>
        <taxon>Terriglobales</taxon>
        <taxon>Acidobacteriaceae</taxon>
        <taxon>Acidisarcina</taxon>
    </lineage>
</organism>
<dbReference type="PRINTS" id="PR00080">
    <property type="entry name" value="SDRFAMILY"/>
</dbReference>
<gene>
    <name evidence="3" type="ORF">ACPOL_4034</name>
</gene>
<evidence type="ECO:0000313" key="3">
    <source>
        <dbReference type="EMBL" id="AXC13313.1"/>
    </source>
</evidence>
<keyword evidence="2" id="KW-0560">Oxidoreductase</keyword>
<dbReference type="EMBL" id="CP030840">
    <property type="protein sequence ID" value="AXC13313.1"/>
    <property type="molecule type" value="Genomic_DNA"/>
</dbReference>
<dbReference type="Proteomes" id="UP000253606">
    <property type="component" value="Chromosome"/>
</dbReference>
<accession>A0A2Z5G297</accession>
<dbReference type="OrthoDB" id="9803333at2"/>
<dbReference type="PROSITE" id="PS00061">
    <property type="entry name" value="ADH_SHORT"/>
    <property type="match status" value="1"/>
</dbReference>
<dbReference type="InterPro" id="IPR002347">
    <property type="entry name" value="SDR_fam"/>
</dbReference>
<dbReference type="PRINTS" id="PR00081">
    <property type="entry name" value="GDHRDH"/>
</dbReference>
<evidence type="ECO:0000313" key="4">
    <source>
        <dbReference type="Proteomes" id="UP000253606"/>
    </source>
</evidence>
<dbReference type="SUPFAM" id="SSF51735">
    <property type="entry name" value="NAD(P)-binding Rossmann-fold domains"/>
    <property type="match status" value="1"/>
</dbReference>
<comment type="similarity">
    <text evidence="1">Belongs to the short-chain dehydrogenases/reductases (SDR) family.</text>
</comment>
<dbReference type="FunFam" id="3.40.50.720:FF:000084">
    <property type="entry name" value="Short-chain dehydrogenase reductase"/>
    <property type="match status" value="1"/>
</dbReference>
<dbReference type="RefSeq" id="WP_114208336.1">
    <property type="nucleotide sequence ID" value="NZ_CP030840.1"/>
</dbReference>
<dbReference type="GO" id="GO:0016616">
    <property type="term" value="F:oxidoreductase activity, acting on the CH-OH group of donors, NAD or NADP as acceptor"/>
    <property type="evidence" value="ECO:0007669"/>
    <property type="project" value="TreeGrafter"/>
</dbReference>
<proteinExistence type="inferred from homology"/>
<dbReference type="KEGG" id="abas:ACPOL_4034"/>